<keyword evidence="3" id="KW-1185">Reference proteome</keyword>
<dbReference type="RefSeq" id="WP_340542823.1">
    <property type="nucleotide sequence ID" value="NZ_JBBLXS010001552.1"/>
</dbReference>
<organism evidence="2 3">
    <name type="scientific">Microcoleus anatoxicus PTRS2</name>
    <dbReference type="NCBI Taxonomy" id="2705321"/>
    <lineage>
        <taxon>Bacteria</taxon>
        <taxon>Bacillati</taxon>
        <taxon>Cyanobacteriota</taxon>
        <taxon>Cyanophyceae</taxon>
        <taxon>Oscillatoriophycideae</taxon>
        <taxon>Oscillatoriales</taxon>
        <taxon>Microcoleaceae</taxon>
        <taxon>Microcoleus</taxon>
        <taxon>Microcoleus anatoxicus</taxon>
    </lineage>
</organism>
<dbReference type="InterPro" id="IPR038461">
    <property type="entry name" value="Schlafen_AlbA_2_dom_sf"/>
</dbReference>
<dbReference type="GO" id="GO:0005524">
    <property type="term" value="F:ATP binding"/>
    <property type="evidence" value="ECO:0007669"/>
    <property type="project" value="UniProtKB-KW"/>
</dbReference>
<dbReference type="InterPro" id="IPR007421">
    <property type="entry name" value="Schlafen_AlbA_2_dom"/>
</dbReference>
<dbReference type="PANTHER" id="PTHR30595">
    <property type="entry name" value="GLPR-RELATED TRANSCRIPTIONAL REPRESSOR"/>
    <property type="match status" value="1"/>
</dbReference>
<evidence type="ECO:0000259" key="1">
    <source>
        <dbReference type="Pfam" id="PF04326"/>
    </source>
</evidence>
<evidence type="ECO:0000313" key="3">
    <source>
        <dbReference type="Proteomes" id="UP001384579"/>
    </source>
</evidence>
<accession>A0ABU8YZ00</accession>
<comment type="caution">
    <text evidence="2">The sequence shown here is derived from an EMBL/GenBank/DDBJ whole genome shotgun (WGS) entry which is preliminary data.</text>
</comment>
<protein>
    <submittedName>
        <fullName evidence="2">ATP-binding protein</fullName>
    </submittedName>
</protein>
<name>A0ABU8YZ00_9CYAN</name>
<dbReference type="EMBL" id="JBBLXS010001552">
    <property type="protein sequence ID" value="MEK0189720.1"/>
    <property type="molecule type" value="Genomic_DNA"/>
</dbReference>
<reference evidence="2 3" key="1">
    <citation type="journal article" date="2020" name="Harmful Algae">
        <title>Molecular and morphological characterization of a novel dihydroanatoxin-a producing Microcoleus species (cyanobacteria) from the Russian River, California, USA.</title>
        <authorList>
            <person name="Conklin K.Y."/>
            <person name="Stancheva R."/>
            <person name="Otten T.G."/>
            <person name="Fadness R."/>
            <person name="Boyer G.L."/>
            <person name="Read B."/>
            <person name="Zhang X."/>
            <person name="Sheath R.G."/>
        </authorList>
    </citation>
    <scope>NUCLEOTIDE SEQUENCE [LARGE SCALE GENOMIC DNA]</scope>
    <source>
        <strain evidence="2 3">PTRS2</strain>
    </source>
</reference>
<gene>
    <name evidence="2" type="ORF">WMG39_33480</name>
</gene>
<sequence>MDLETLLDRINLGEDQDIEFKSADGGFPKEVWKTVSAFANTDGGYIVLGVTENRNRFEISGVRNPHVLIKEFWNNHNNPQKLSFSICDNSDVQTLKIEDRNLVIIKVPRATRTQRPIYI</sequence>
<keyword evidence="2" id="KW-0547">Nucleotide-binding</keyword>
<feature type="domain" description="Schlafen AlbA-2" evidence="1">
    <location>
        <begin position="14"/>
        <end position="114"/>
    </location>
</feature>
<feature type="non-terminal residue" evidence="2">
    <location>
        <position position="119"/>
    </location>
</feature>
<dbReference type="Pfam" id="PF04326">
    <property type="entry name" value="SLFN_AlbA_2"/>
    <property type="match status" value="1"/>
</dbReference>
<proteinExistence type="predicted"/>
<dbReference type="Gene3D" id="3.30.950.30">
    <property type="entry name" value="Schlafen, AAA domain"/>
    <property type="match status" value="1"/>
</dbReference>
<dbReference type="Proteomes" id="UP001384579">
    <property type="component" value="Unassembled WGS sequence"/>
</dbReference>
<keyword evidence="2" id="KW-0067">ATP-binding</keyword>
<dbReference type="PANTHER" id="PTHR30595:SF6">
    <property type="entry name" value="SCHLAFEN ALBA-2 DOMAIN-CONTAINING PROTEIN"/>
    <property type="match status" value="1"/>
</dbReference>
<evidence type="ECO:0000313" key="2">
    <source>
        <dbReference type="EMBL" id="MEK0189720.1"/>
    </source>
</evidence>